<proteinExistence type="predicted"/>
<accession>A0ABR4TPD3</accession>
<comment type="caution">
    <text evidence="1">The sequence shown here is derived from an EMBL/GenBank/DDBJ whole genome shotgun (WGS) entry which is preliminary data.</text>
</comment>
<gene>
    <name evidence="1" type="ORF">SMB34_18195</name>
</gene>
<reference evidence="1 2" key="1">
    <citation type="submission" date="2013-07" db="EMBL/GenBank/DDBJ databases">
        <title>Thalassospira permensis NBRC 106175 Genome Sequencing.</title>
        <authorList>
            <person name="Lai Q."/>
            <person name="Shao Z."/>
        </authorList>
    </citation>
    <scope>NUCLEOTIDE SEQUENCE [LARGE SCALE GENOMIC DNA]</scope>
    <source>
        <strain evidence="1 2">NBRC 106175</strain>
    </source>
</reference>
<evidence type="ECO:0000313" key="2">
    <source>
        <dbReference type="Proteomes" id="UP000027463"/>
    </source>
</evidence>
<keyword evidence="2" id="KW-1185">Reference proteome</keyword>
<dbReference type="Proteomes" id="UP000027463">
    <property type="component" value="Unassembled WGS sequence"/>
</dbReference>
<sequence length="50" mass="5846">MVPRKAFYVLLCIETLLHRKSYLQKTAKMAAILERTSVAPQYTFLVYKNP</sequence>
<protein>
    <submittedName>
        <fullName evidence="1">Uncharacterized protein</fullName>
    </submittedName>
</protein>
<organism evidence="1 2">
    <name type="scientific">Thalassospira permensis NBRC 106175</name>
    <dbReference type="NCBI Taxonomy" id="1353532"/>
    <lineage>
        <taxon>Bacteria</taxon>
        <taxon>Pseudomonadati</taxon>
        <taxon>Pseudomonadota</taxon>
        <taxon>Alphaproteobacteria</taxon>
        <taxon>Rhodospirillales</taxon>
        <taxon>Thalassospiraceae</taxon>
        <taxon>Thalassospira</taxon>
    </lineage>
</organism>
<evidence type="ECO:0000313" key="1">
    <source>
        <dbReference type="EMBL" id="KEO56934.1"/>
    </source>
</evidence>
<name>A0ABR4TPD3_9PROT</name>
<dbReference type="EMBL" id="AUNC01000018">
    <property type="protein sequence ID" value="KEO56934.1"/>
    <property type="molecule type" value="Genomic_DNA"/>
</dbReference>